<dbReference type="GO" id="GO:0046872">
    <property type="term" value="F:metal ion binding"/>
    <property type="evidence" value="ECO:0007669"/>
    <property type="project" value="UniProtKB-UniRule"/>
</dbReference>
<evidence type="ECO:0000256" key="9">
    <source>
        <dbReference type="ARBA" id="ARBA00022729"/>
    </source>
</evidence>
<feature type="disulfide bond" evidence="15">
    <location>
        <begin position="53"/>
        <end position="86"/>
    </location>
</feature>
<reference evidence="20" key="1">
    <citation type="journal article" date="2009" name="Genome Res.">
        <title>Comparative genomic analyses of the human fungal pathogens Coccidioides and their relatives.</title>
        <authorList>
            <person name="Sharpton T.J."/>
            <person name="Stajich J.E."/>
            <person name="Rounsley S.D."/>
            <person name="Gardner M.J."/>
            <person name="Wortman J.R."/>
            <person name="Jordar V.S."/>
            <person name="Maiti R."/>
            <person name="Kodira C.D."/>
            <person name="Neafsey D.E."/>
            <person name="Zeng Q."/>
            <person name="Hung C.-Y."/>
            <person name="McMahan C."/>
            <person name="Muszewska A."/>
            <person name="Grynberg M."/>
            <person name="Mandel M.A."/>
            <person name="Kellner E.M."/>
            <person name="Barker B.M."/>
            <person name="Galgiani J.N."/>
            <person name="Orbach M.J."/>
            <person name="Kirkland T.N."/>
            <person name="Cole G.T."/>
            <person name="Henn M.R."/>
            <person name="Birren B.W."/>
            <person name="Taylor J.W."/>
        </authorList>
    </citation>
    <scope>NUCLEOTIDE SEQUENCE [LARGE SCALE GENOMIC DNA]</scope>
    <source>
        <strain evidence="20">UAMH 1704</strain>
    </source>
</reference>
<dbReference type="Proteomes" id="UP000002058">
    <property type="component" value="Unassembled WGS sequence"/>
</dbReference>
<keyword evidence="8 15" id="KW-0479">Metal-binding</keyword>
<dbReference type="Pfam" id="PF05730">
    <property type="entry name" value="CFEM"/>
    <property type="match status" value="1"/>
</dbReference>
<dbReference type="PROSITE" id="PS52012">
    <property type="entry name" value="CFEM"/>
    <property type="match status" value="1"/>
</dbReference>
<keyword evidence="13" id="KW-0325">Glycoprotein</keyword>
<dbReference type="OrthoDB" id="1193027at2759"/>
<dbReference type="AlphaFoldDB" id="C4JNI8"/>
<keyword evidence="5" id="KW-0964">Secreted</keyword>
<comment type="caution">
    <text evidence="15">Lacks conserved residue(s) required for the propagation of feature annotation.</text>
</comment>
<keyword evidence="12 15" id="KW-1015">Disulfide bond</keyword>
<dbReference type="InParanoid" id="C4JNI8"/>
<evidence type="ECO:0000256" key="5">
    <source>
        <dbReference type="ARBA" id="ARBA00022525"/>
    </source>
</evidence>
<keyword evidence="7" id="KW-0336">GPI-anchor</keyword>
<feature type="chain" id="PRO_5002939325" description="CFEM domain-containing protein" evidence="17">
    <location>
        <begin position="19"/>
        <end position="234"/>
    </location>
</feature>
<dbReference type="PANTHER" id="PTHR37928">
    <property type="entry name" value="CFEM DOMAIN PROTEIN (AFU_ORTHOLOGUE AFUA_6G14090)"/>
    <property type="match status" value="1"/>
</dbReference>
<keyword evidence="9 17" id="KW-0732">Signal</keyword>
<evidence type="ECO:0000256" key="4">
    <source>
        <dbReference type="ARBA" id="ARBA00022475"/>
    </source>
</evidence>
<keyword evidence="14" id="KW-0449">Lipoprotein</keyword>
<dbReference type="SMART" id="SM00747">
    <property type="entry name" value="CFEM"/>
    <property type="match status" value="1"/>
</dbReference>
<evidence type="ECO:0000313" key="19">
    <source>
        <dbReference type="EMBL" id="EEP78141.1"/>
    </source>
</evidence>
<evidence type="ECO:0000256" key="6">
    <source>
        <dbReference type="ARBA" id="ARBA00022617"/>
    </source>
</evidence>
<dbReference type="HOGENOM" id="CLU_063084_0_1_1"/>
<keyword evidence="11" id="KW-0472">Membrane</keyword>
<keyword evidence="6 15" id="KW-0349">Heme</keyword>
<evidence type="ECO:0000256" key="13">
    <source>
        <dbReference type="ARBA" id="ARBA00023180"/>
    </source>
</evidence>
<dbReference type="GO" id="GO:0005576">
    <property type="term" value="C:extracellular region"/>
    <property type="evidence" value="ECO:0007669"/>
    <property type="project" value="UniProtKB-SubCell"/>
</dbReference>
<evidence type="ECO:0000256" key="16">
    <source>
        <dbReference type="SAM" id="MobiDB-lite"/>
    </source>
</evidence>
<evidence type="ECO:0000256" key="7">
    <source>
        <dbReference type="ARBA" id="ARBA00022622"/>
    </source>
</evidence>
<evidence type="ECO:0000256" key="17">
    <source>
        <dbReference type="SAM" id="SignalP"/>
    </source>
</evidence>
<feature type="region of interest" description="Disordered" evidence="16">
    <location>
        <begin position="160"/>
        <end position="207"/>
    </location>
</feature>
<evidence type="ECO:0000256" key="3">
    <source>
        <dbReference type="ARBA" id="ARBA00010031"/>
    </source>
</evidence>
<evidence type="ECO:0000313" key="20">
    <source>
        <dbReference type="Proteomes" id="UP000002058"/>
    </source>
</evidence>
<feature type="signal peptide" evidence="17">
    <location>
        <begin position="1"/>
        <end position="18"/>
    </location>
</feature>
<name>C4JNI8_UNCRE</name>
<keyword evidence="4" id="KW-1003">Cell membrane</keyword>
<evidence type="ECO:0000256" key="14">
    <source>
        <dbReference type="ARBA" id="ARBA00023288"/>
    </source>
</evidence>
<dbReference type="VEuPathDB" id="FungiDB:UREG_02986"/>
<proteinExistence type="inferred from homology"/>
<evidence type="ECO:0000256" key="1">
    <source>
        <dbReference type="ARBA" id="ARBA00004609"/>
    </source>
</evidence>
<dbReference type="KEGG" id="ure:UREG_02986"/>
<dbReference type="InterPro" id="IPR008427">
    <property type="entry name" value="Extracellular_membr_CFEM_dom"/>
</dbReference>
<feature type="domain" description="CFEM" evidence="18">
    <location>
        <begin position="1"/>
        <end position="112"/>
    </location>
</feature>
<protein>
    <recommendedName>
        <fullName evidence="18">CFEM domain-containing protein</fullName>
    </recommendedName>
</protein>
<evidence type="ECO:0000256" key="11">
    <source>
        <dbReference type="ARBA" id="ARBA00023136"/>
    </source>
</evidence>
<dbReference type="GO" id="GO:0098552">
    <property type="term" value="C:side of membrane"/>
    <property type="evidence" value="ECO:0007669"/>
    <property type="project" value="UniProtKB-KW"/>
</dbReference>
<dbReference type="PANTHER" id="PTHR37928:SF1">
    <property type="entry name" value="CFEM DOMAIN PROTEIN (AFU_ORTHOLOGUE AFUA_6G14090)"/>
    <property type="match status" value="1"/>
</dbReference>
<evidence type="ECO:0000256" key="15">
    <source>
        <dbReference type="PROSITE-ProRule" id="PRU01356"/>
    </source>
</evidence>
<evidence type="ECO:0000256" key="12">
    <source>
        <dbReference type="ARBA" id="ARBA00023157"/>
    </source>
</evidence>
<gene>
    <name evidence="19" type="ORF">UREG_02986</name>
</gene>
<comment type="subcellular location">
    <subcellularLocation>
        <location evidence="1">Cell membrane</location>
        <topology evidence="1">Lipid-anchor</topology>
        <topology evidence="1">GPI-anchor</topology>
    </subcellularLocation>
    <subcellularLocation>
        <location evidence="2">Secreted</location>
    </subcellularLocation>
</comment>
<dbReference type="OMA" id="VSDCAQM"/>
<dbReference type="eggNOG" id="ENOG502S1H2">
    <property type="taxonomic scope" value="Eukaryota"/>
</dbReference>
<keyword evidence="10 15" id="KW-0408">Iron</keyword>
<comment type="similarity">
    <text evidence="3">Belongs to the RBT5 family.</text>
</comment>
<feature type="disulfide bond" evidence="15">
    <location>
        <begin position="44"/>
        <end position="51"/>
    </location>
</feature>
<sequence>MKAAAFFSLGLCAVFGAAQNLDDIPQCGRMCIQNMLNKAAELGCAANDIACLCSNRDFGNGIHDCTQQACRDDNLDQIIAAGRALCPNNESDTTSGAPATTQTIVTSSGTGSATLTETISDTVVTSSSPYSTAPVVSTVTDGSQTMETTVGSTTLFTEVTGSGSVTETPSPTTVTSEFTSTLTSGSNTETVTGTTTETQTNNPTTTSEGAAGRVMATAGPGVAGALGLMALFVM</sequence>
<dbReference type="InterPro" id="IPR051735">
    <property type="entry name" value="CFEM_domain"/>
</dbReference>
<evidence type="ECO:0000256" key="2">
    <source>
        <dbReference type="ARBA" id="ARBA00004613"/>
    </source>
</evidence>
<keyword evidence="20" id="KW-1185">Reference proteome</keyword>
<dbReference type="EMBL" id="CH476616">
    <property type="protein sequence ID" value="EEP78141.1"/>
    <property type="molecule type" value="Genomic_DNA"/>
</dbReference>
<accession>C4JNI8</accession>
<evidence type="ECO:0000259" key="18">
    <source>
        <dbReference type="PROSITE" id="PS52012"/>
    </source>
</evidence>
<organism evidence="19 20">
    <name type="scientific">Uncinocarpus reesii (strain UAMH 1704)</name>
    <dbReference type="NCBI Taxonomy" id="336963"/>
    <lineage>
        <taxon>Eukaryota</taxon>
        <taxon>Fungi</taxon>
        <taxon>Dikarya</taxon>
        <taxon>Ascomycota</taxon>
        <taxon>Pezizomycotina</taxon>
        <taxon>Eurotiomycetes</taxon>
        <taxon>Eurotiomycetidae</taxon>
        <taxon>Onygenales</taxon>
        <taxon>Onygenaceae</taxon>
        <taxon>Uncinocarpus</taxon>
    </lineage>
</organism>
<dbReference type="GeneID" id="8439005"/>
<feature type="binding site" description="axial binding residue" evidence="15">
    <location>
        <position position="48"/>
    </location>
    <ligand>
        <name>heme</name>
        <dbReference type="ChEBI" id="CHEBI:30413"/>
    </ligand>
    <ligandPart>
        <name>Fe</name>
        <dbReference type="ChEBI" id="CHEBI:18248"/>
    </ligandPart>
</feature>
<dbReference type="RefSeq" id="XP_002543470.1">
    <property type="nucleotide sequence ID" value="XM_002543424.1"/>
</dbReference>
<evidence type="ECO:0000256" key="10">
    <source>
        <dbReference type="ARBA" id="ARBA00023004"/>
    </source>
</evidence>
<evidence type="ECO:0000256" key="8">
    <source>
        <dbReference type="ARBA" id="ARBA00022723"/>
    </source>
</evidence>
<dbReference type="GO" id="GO:0005886">
    <property type="term" value="C:plasma membrane"/>
    <property type="evidence" value="ECO:0007669"/>
    <property type="project" value="UniProtKB-SubCell"/>
</dbReference>